<feature type="compositionally biased region" description="Low complexity" evidence="9">
    <location>
        <begin position="191"/>
        <end position="221"/>
    </location>
</feature>
<evidence type="ECO:0000256" key="8">
    <source>
        <dbReference type="ARBA" id="ARBA00023242"/>
    </source>
</evidence>
<feature type="compositionally biased region" description="Acidic residues" evidence="9">
    <location>
        <begin position="433"/>
        <end position="451"/>
    </location>
</feature>
<dbReference type="STRING" id="180498.A0A067JW23"/>
<keyword evidence="7" id="KW-0694">RNA-binding</keyword>
<feature type="region of interest" description="Disordered" evidence="9">
    <location>
        <begin position="191"/>
        <end position="280"/>
    </location>
</feature>
<dbReference type="InterPro" id="IPR040309">
    <property type="entry name" value="Naf1"/>
</dbReference>
<keyword evidence="8" id="KW-0539">Nucleus</keyword>
<dbReference type="Proteomes" id="UP000027138">
    <property type="component" value="Unassembled WGS sequence"/>
</dbReference>
<feature type="region of interest" description="Disordered" evidence="9">
    <location>
        <begin position="431"/>
        <end position="529"/>
    </location>
</feature>
<feature type="compositionally biased region" description="Acidic residues" evidence="9">
    <location>
        <begin position="267"/>
        <end position="277"/>
    </location>
</feature>
<evidence type="ECO:0000256" key="3">
    <source>
        <dbReference type="ARBA" id="ARBA00021438"/>
    </source>
</evidence>
<dbReference type="Gene3D" id="2.40.10.230">
    <property type="entry name" value="Probable tRNA pseudouridine synthase domain"/>
    <property type="match status" value="1"/>
</dbReference>
<comment type="subcellular location">
    <subcellularLocation>
        <location evidence="1">Nucleus</location>
    </subcellularLocation>
</comment>
<dbReference type="Pfam" id="PF04410">
    <property type="entry name" value="Gar1"/>
    <property type="match status" value="1"/>
</dbReference>
<dbReference type="GO" id="GO:0005732">
    <property type="term" value="C:sno(s)RNA-containing ribonucleoprotein complex"/>
    <property type="evidence" value="ECO:0007669"/>
    <property type="project" value="InterPro"/>
</dbReference>
<dbReference type="InterPro" id="IPR009000">
    <property type="entry name" value="Transl_B-barrel_sf"/>
</dbReference>
<dbReference type="PANTHER" id="PTHR31633:SF1">
    <property type="entry name" value="H_ACA RIBONUCLEOPROTEIN COMPLEX NON-CORE SUBUNIT NAF1"/>
    <property type="match status" value="1"/>
</dbReference>
<dbReference type="KEGG" id="jcu:105646987"/>
<dbReference type="GO" id="GO:0005634">
    <property type="term" value="C:nucleus"/>
    <property type="evidence" value="ECO:0007669"/>
    <property type="project" value="UniProtKB-SubCell"/>
</dbReference>
<evidence type="ECO:0000256" key="2">
    <source>
        <dbReference type="ARBA" id="ARBA00009801"/>
    </source>
</evidence>
<dbReference type="OrthoDB" id="21550at2759"/>
<feature type="region of interest" description="Disordered" evidence="9">
    <location>
        <begin position="663"/>
        <end position="727"/>
    </location>
</feature>
<dbReference type="SUPFAM" id="SSF50447">
    <property type="entry name" value="Translation proteins"/>
    <property type="match status" value="1"/>
</dbReference>
<dbReference type="GO" id="GO:0001522">
    <property type="term" value="P:pseudouridine synthesis"/>
    <property type="evidence" value="ECO:0007669"/>
    <property type="project" value="InterPro"/>
</dbReference>
<dbReference type="InterPro" id="IPR007504">
    <property type="entry name" value="H/ACA_rnp_Gar1/Naf1"/>
</dbReference>
<protein>
    <recommendedName>
        <fullName evidence="3">H/ACA ribonucleoprotein complex non-core subunit NAF1</fullName>
    </recommendedName>
</protein>
<dbReference type="GO" id="GO:0006364">
    <property type="term" value="P:rRNA processing"/>
    <property type="evidence" value="ECO:0007669"/>
    <property type="project" value="UniProtKB-KW"/>
</dbReference>
<evidence type="ECO:0000256" key="1">
    <source>
        <dbReference type="ARBA" id="ARBA00004123"/>
    </source>
</evidence>
<feature type="compositionally biased region" description="Polar residues" evidence="9">
    <location>
        <begin position="671"/>
        <end position="698"/>
    </location>
</feature>
<dbReference type="GO" id="GO:0003723">
    <property type="term" value="F:RNA binding"/>
    <property type="evidence" value="ECO:0007669"/>
    <property type="project" value="UniProtKB-KW"/>
</dbReference>
<gene>
    <name evidence="10" type="ORF">JCGZ_25837</name>
</gene>
<dbReference type="GO" id="GO:0000493">
    <property type="term" value="P:box H/ACA snoRNP assembly"/>
    <property type="evidence" value="ECO:0007669"/>
    <property type="project" value="InterPro"/>
</dbReference>
<keyword evidence="11" id="KW-1185">Reference proteome</keyword>
<evidence type="ECO:0000256" key="7">
    <source>
        <dbReference type="ARBA" id="ARBA00022884"/>
    </source>
</evidence>
<feature type="compositionally biased region" description="Acidic residues" evidence="9">
    <location>
        <begin position="222"/>
        <end position="234"/>
    </location>
</feature>
<evidence type="ECO:0000256" key="6">
    <source>
        <dbReference type="ARBA" id="ARBA00022553"/>
    </source>
</evidence>
<evidence type="ECO:0000256" key="9">
    <source>
        <dbReference type="SAM" id="MobiDB-lite"/>
    </source>
</evidence>
<accession>A0A067JW23</accession>
<organism evidence="10 11">
    <name type="scientific">Jatropha curcas</name>
    <name type="common">Barbados nut</name>
    <dbReference type="NCBI Taxonomy" id="180498"/>
    <lineage>
        <taxon>Eukaryota</taxon>
        <taxon>Viridiplantae</taxon>
        <taxon>Streptophyta</taxon>
        <taxon>Embryophyta</taxon>
        <taxon>Tracheophyta</taxon>
        <taxon>Spermatophyta</taxon>
        <taxon>Magnoliopsida</taxon>
        <taxon>eudicotyledons</taxon>
        <taxon>Gunneridae</taxon>
        <taxon>Pentapetalae</taxon>
        <taxon>rosids</taxon>
        <taxon>fabids</taxon>
        <taxon>Malpighiales</taxon>
        <taxon>Euphorbiaceae</taxon>
        <taxon>Crotonoideae</taxon>
        <taxon>Jatropheae</taxon>
        <taxon>Jatropha</taxon>
    </lineage>
</organism>
<dbReference type="EMBL" id="KK915137">
    <property type="protein sequence ID" value="KDP24180.1"/>
    <property type="molecule type" value="Genomic_DNA"/>
</dbReference>
<dbReference type="PANTHER" id="PTHR31633">
    <property type="entry name" value="H/ACA RIBONUCLEOPROTEIN COMPLEX NON-CORE SUBUNIT NAF1"/>
    <property type="match status" value="1"/>
</dbReference>
<evidence type="ECO:0000313" key="10">
    <source>
        <dbReference type="EMBL" id="KDP24180.1"/>
    </source>
</evidence>
<feature type="compositionally biased region" description="Polar residues" evidence="9">
    <location>
        <begin position="508"/>
        <end position="529"/>
    </location>
</feature>
<sequence>MVGFLPKPTIVDEEEYNQASKSKNFQDPIEDVKLSDLSFADSFLDFDSIKDFFEDSTGKRKMADEGSCFESRPMMDCSNPSFEEPIDSGSGCVVMVKDEKVGLEEEGSLGSSIEEAMGKVSLVRSSPVCGDGIVVKEVSLISGPCSVVTDGSVAEGGVASSKMDTGNINLATESCSVIGVGVSDIITANENGSGSDSGSASASSSSSTSSSDNSDSSSCNSSDDDDDDGEEEEEVRLQLNREVEEGEIEEGEIRDINGGETVGKTADDEEEEEDEDDGYKMLDWSDVEFDNVEEAEAEEDAYVAKGPIMSKNELKVLPPVPPVDVTLQPHHQMLPVGTVLSILGAQVIVEGVEKHNPLNEGSILWITEKRSPLGLVDEIFGPVQNPYYVVRYNSESEVPAGIHQGTSISFTPEFANHVLKDKDLYKKGYDASGDNDEELSDDAEFSDDEKEAEYRRMQKMSKRGMNCQTVGNKKNNRKKVNNRNVNWKNDIPSGQQNLMGVSQPPPDQNQQNRSSVGVSMNNCSTSTTGQDFHGGTSFFPSFPPIVPTAGVFQPSNGIWVNGLPPQHPQNGVVPGGFPTNNIPWPAQNQLPHQMPFQQQFNPNQSPIPTGMLSGAQMNLFAGPSPWPPVLGQNCFNQATFGMGFQGQPAPNLNTINMGDKVMLSSGPLMGQNGNQSPLPVVPDNSQAPRQYNPGASTSNRRKPFHHRRGGRFAGGRGRGRQPSNEGH</sequence>
<dbReference type="AlphaFoldDB" id="A0A067JW23"/>
<comment type="similarity">
    <text evidence="2">Belongs to the NAF1 family.</text>
</comment>
<evidence type="ECO:0000256" key="4">
    <source>
        <dbReference type="ARBA" id="ARBA00022517"/>
    </source>
</evidence>
<evidence type="ECO:0000256" key="5">
    <source>
        <dbReference type="ARBA" id="ARBA00022552"/>
    </source>
</evidence>
<keyword evidence="6" id="KW-0597">Phosphoprotein</keyword>
<reference evidence="10 11" key="1">
    <citation type="journal article" date="2014" name="PLoS ONE">
        <title>Global Analysis of Gene Expression Profiles in Physic Nut (Jatropha curcas L.) Seedlings Exposed to Salt Stress.</title>
        <authorList>
            <person name="Zhang L."/>
            <person name="Zhang C."/>
            <person name="Wu P."/>
            <person name="Chen Y."/>
            <person name="Li M."/>
            <person name="Jiang H."/>
            <person name="Wu G."/>
        </authorList>
    </citation>
    <scope>NUCLEOTIDE SEQUENCE [LARGE SCALE GENOMIC DNA]</scope>
    <source>
        <strain evidence="11">cv. GZQX0401</strain>
        <tissue evidence="10">Young leaves</tissue>
    </source>
</reference>
<proteinExistence type="inferred from homology"/>
<evidence type="ECO:0000313" key="11">
    <source>
        <dbReference type="Proteomes" id="UP000027138"/>
    </source>
</evidence>
<name>A0A067JW23_JATCU</name>
<keyword evidence="5" id="KW-0698">rRNA processing</keyword>
<dbReference type="InterPro" id="IPR038664">
    <property type="entry name" value="Gar1/Naf1_Cbf5-bd_sf"/>
</dbReference>
<dbReference type="FunFam" id="2.40.10.230:FF:000002">
    <property type="entry name" value="H/ACA ribonucleoprotein complex non-core subunit NAF1"/>
    <property type="match status" value="1"/>
</dbReference>
<keyword evidence="4" id="KW-0690">Ribosome biogenesis</keyword>
<feature type="compositionally biased region" description="Basic residues" evidence="9">
    <location>
        <begin position="699"/>
        <end position="710"/>
    </location>
</feature>